<dbReference type="Proteomes" id="UP000515150">
    <property type="component" value="Chromosome 15"/>
</dbReference>
<keyword evidence="11" id="KW-1185">Reference proteome</keyword>
<dbReference type="SUPFAM" id="SSF103473">
    <property type="entry name" value="MFS general substrate transporter"/>
    <property type="match status" value="1"/>
</dbReference>
<dbReference type="InterPro" id="IPR011701">
    <property type="entry name" value="MFS"/>
</dbReference>
<evidence type="ECO:0000256" key="5">
    <source>
        <dbReference type="ARBA" id="ARBA00022989"/>
    </source>
</evidence>
<comment type="subcellular location">
    <subcellularLocation>
        <location evidence="1">Cell membrane</location>
        <topology evidence="1">Multi-pass membrane protein</topology>
    </subcellularLocation>
</comment>
<evidence type="ECO:0000256" key="6">
    <source>
        <dbReference type="ARBA" id="ARBA00023136"/>
    </source>
</evidence>
<evidence type="ECO:0000256" key="1">
    <source>
        <dbReference type="ARBA" id="ARBA00004651"/>
    </source>
</evidence>
<feature type="transmembrane region" description="Helical" evidence="10">
    <location>
        <begin position="467"/>
        <end position="487"/>
    </location>
</feature>
<feature type="transmembrane region" description="Helical" evidence="10">
    <location>
        <begin position="329"/>
        <end position="354"/>
    </location>
</feature>
<evidence type="ECO:0000256" key="8">
    <source>
        <dbReference type="ARBA" id="ARBA00035039"/>
    </source>
</evidence>
<evidence type="ECO:0000313" key="11">
    <source>
        <dbReference type="Proteomes" id="UP000515150"/>
    </source>
</evidence>
<feature type="transmembrane region" description="Helical" evidence="10">
    <location>
        <begin position="207"/>
        <end position="228"/>
    </location>
</feature>
<feature type="transmembrane region" description="Helical" evidence="10">
    <location>
        <begin position="150"/>
        <end position="170"/>
    </location>
</feature>
<comment type="similarity">
    <text evidence="2">Belongs to the major facilitator superfamily. Monocarboxylate porter (TC 2.A.1.13) family.</text>
</comment>
<accession>A0A6P7KRL2</accession>
<dbReference type="AlphaFoldDB" id="A0A6P7KRL2"/>
<feature type="transmembrane region" description="Helical" evidence="10">
    <location>
        <begin position="428"/>
        <end position="447"/>
    </location>
</feature>
<feature type="transmembrane region" description="Helical" evidence="10">
    <location>
        <begin position="12"/>
        <end position="31"/>
    </location>
</feature>
<dbReference type="PANTHER" id="PTHR11360:SF158">
    <property type="entry name" value="MONOCARBOXYLATE TRANSPORTER 9"/>
    <property type="match status" value="1"/>
</dbReference>
<evidence type="ECO:0000256" key="10">
    <source>
        <dbReference type="SAM" id="Phobius"/>
    </source>
</evidence>
<feature type="transmembrane region" description="Helical" evidence="10">
    <location>
        <begin position="405"/>
        <end position="422"/>
    </location>
</feature>
<evidence type="ECO:0000256" key="3">
    <source>
        <dbReference type="ARBA" id="ARBA00022475"/>
    </source>
</evidence>
<feature type="transmembrane region" description="Helical" evidence="10">
    <location>
        <begin position="126"/>
        <end position="144"/>
    </location>
</feature>
<keyword evidence="3" id="KW-1003">Cell membrane</keyword>
<dbReference type="PANTHER" id="PTHR11360">
    <property type="entry name" value="MONOCARBOXYLATE TRANSPORTER"/>
    <property type="match status" value="1"/>
</dbReference>
<comment type="function">
    <text evidence="9">Extracellular pH-and Na(+)-sensitive low-affinity creatine transporter. Also functions as a pH-independent carnitine efflux transporter.</text>
</comment>
<dbReference type="InterPro" id="IPR050327">
    <property type="entry name" value="Proton-linked_MCT"/>
</dbReference>
<feature type="transmembrane region" description="Helical" evidence="10">
    <location>
        <begin position="374"/>
        <end position="393"/>
    </location>
</feature>
<name>A0A6P7KRL2_BETSP</name>
<dbReference type="OrthoDB" id="6509908at2759"/>
<organism evidence="11 12">
    <name type="scientific">Betta splendens</name>
    <name type="common">Siamese fighting fish</name>
    <dbReference type="NCBI Taxonomy" id="158456"/>
    <lineage>
        <taxon>Eukaryota</taxon>
        <taxon>Metazoa</taxon>
        <taxon>Chordata</taxon>
        <taxon>Craniata</taxon>
        <taxon>Vertebrata</taxon>
        <taxon>Euteleostomi</taxon>
        <taxon>Actinopterygii</taxon>
        <taxon>Neopterygii</taxon>
        <taxon>Teleostei</taxon>
        <taxon>Neoteleostei</taxon>
        <taxon>Acanthomorphata</taxon>
        <taxon>Anabantaria</taxon>
        <taxon>Anabantiformes</taxon>
        <taxon>Anabantoidei</taxon>
        <taxon>Osphronemidae</taxon>
        <taxon>Betta</taxon>
    </lineage>
</organism>
<dbReference type="RefSeq" id="XP_028983124.1">
    <property type="nucleotide sequence ID" value="XM_029127291.3"/>
</dbReference>
<dbReference type="RefSeq" id="XP_028983125.1">
    <property type="nucleotide sequence ID" value="XM_029127292.3"/>
</dbReference>
<dbReference type="InterPro" id="IPR036259">
    <property type="entry name" value="MFS_trans_sf"/>
</dbReference>
<keyword evidence="5 10" id="KW-1133">Transmembrane helix</keyword>
<feature type="transmembrane region" description="Helical" evidence="10">
    <location>
        <begin position="499"/>
        <end position="519"/>
    </location>
</feature>
<dbReference type="GO" id="GO:0008028">
    <property type="term" value="F:monocarboxylic acid transmembrane transporter activity"/>
    <property type="evidence" value="ECO:0007669"/>
    <property type="project" value="TreeGrafter"/>
</dbReference>
<dbReference type="Pfam" id="PF07690">
    <property type="entry name" value="MFS_1"/>
    <property type="match status" value="1"/>
</dbReference>
<feature type="transmembrane region" description="Helical" evidence="10">
    <location>
        <begin position="182"/>
        <end position="201"/>
    </location>
</feature>
<evidence type="ECO:0000256" key="9">
    <source>
        <dbReference type="ARBA" id="ARBA00058966"/>
    </source>
</evidence>
<evidence type="ECO:0000313" key="12">
    <source>
        <dbReference type="RefSeq" id="XP_028983124.1"/>
    </source>
</evidence>
<dbReference type="GeneID" id="114841967"/>
<proteinExistence type="inferred from homology"/>
<evidence type="ECO:0000313" key="13">
    <source>
        <dbReference type="RefSeq" id="XP_028983125.1"/>
    </source>
</evidence>
<dbReference type="GO" id="GO:0005886">
    <property type="term" value="C:plasma membrane"/>
    <property type="evidence" value="ECO:0007669"/>
    <property type="project" value="UniProtKB-SubCell"/>
</dbReference>
<reference evidence="12 13" key="1">
    <citation type="submission" date="2025-04" db="UniProtKB">
        <authorList>
            <consortium name="RefSeq"/>
        </authorList>
    </citation>
    <scope>IDENTIFICATION</scope>
</reference>
<evidence type="ECO:0000256" key="4">
    <source>
        <dbReference type="ARBA" id="ARBA00022692"/>
    </source>
</evidence>
<evidence type="ECO:0000256" key="2">
    <source>
        <dbReference type="ARBA" id="ARBA00006727"/>
    </source>
</evidence>
<keyword evidence="4 10" id="KW-0812">Transmembrane</keyword>
<protein>
    <recommendedName>
        <fullName evidence="7">Monocarboxylate transporter 9</fullName>
    </recommendedName>
    <alternativeName>
        <fullName evidence="8">Solute carrier family 16 member 9</fullName>
    </alternativeName>
</protein>
<sequence>MAPSPKVQDGGWGWAIVVASFMAQLLAYGSPQSMGVLYPEWLHAFQEGKGMTAWVGSLVAGVGLIAIICDVSEGKTSAWTHCYFYDGVSAVRRLWHCSTCCTTTTKKGRNGPVCSACVDNFGARPVTIFSGVMVAGGLMLSAFAPNVQFLIFSYGIVVGLGCGLVYAATLTITCQYFDKRRGLALGIVTTGTSVGAFVYATAQNELIVLYGLDGCLLIIGAVALNLMACAGFMRPLYMPGYYLKQKAALERNTDEHLFEKPPLDDLKIATGSTTTTPEKTLTVKELLITMDAKDLTLQNQKTKGSFLARLAIMKVIKKKQQAYAKYMQCMYAILQDQAMVAFCIAVFLFSLGAFPPVLFIEDVAQSEGLIEEVSLIPLVSIGAIATCVGKLVLGILVDIKWINSIYLYAFTMFAGGVSLLLIPITKTYVGLQILSAILGFFSGNWSLTSYITTKIVGLERLTQAHGILMFFGGFGIMLGPPIVGWFFDWTQSYDMAFYFSGSCVVLGAFILFLLTLPCWKRKPSESDRPDVQYTSNCDKVASVA</sequence>
<dbReference type="FunFam" id="1.20.1250.20:FF:000127">
    <property type="entry name" value="Monocarboxylate transporter 9 isoform X2"/>
    <property type="match status" value="1"/>
</dbReference>
<feature type="transmembrane region" description="Helical" evidence="10">
    <location>
        <begin position="51"/>
        <end position="69"/>
    </location>
</feature>
<dbReference type="Gene3D" id="1.20.1250.20">
    <property type="entry name" value="MFS general substrate transporter like domains"/>
    <property type="match status" value="2"/>
</dbReference>
<evidence type="ECO:0000256" key="7">
    <source>
        <dbReference type="ARBA" id="ARBA00035035"/>
    </source>
</evidence>
<dbReference type="KEGG" id="bspl:114841967"/>
<keyword evidence="6 10" id="KW-0472">Membrane</keyword>
<dbReference type="GeneTree" id="ENSGT00940000156416"/>
<gene>
    <name evidence="12 13" type="primary">LOC114841967</name>
</gene>